<dbReference type="SMART" id="SM00248">
    <property type="entry name" value="ANK"/>
    <property type="match status" value="4"/>
</dbReference>
<dbReference type="SUPFAM" id="SSF48403">
    <property type="entry name" value="Ankyrin repeat"/>
    <property type="match status" value="1"/>
</dbReference>
<accession>A0A3B3QIJ7</accession>
<proteinExistence type="predicted"/>
<dbReference type="PANTHER" id="PTHR24118">
    <property type="entry name" value="POTE ANKYRIN DOMAIN"/>
    <property type="match status" value="1"/>
</dbReference>
<evidence type="ECO:0000313" key="3">
    <source>
        <dbReference type="Proteomes" id="UP000261540"/>
    </source>
</evidence>
<evidence type="ECO:0000313" key="2">
    <source>
        <dbReference type="Ensembl" id="ENSPKIP00000005236.1"/>
    </source>
</evidence>
<dbReference type="GeneTree" id="ENSGT00940000153404"/>
<dbReference type="Pfam" id="PF13637">
    <property type="entry name" value="Ank_4"/>
    <property type="match status" value="1"/>
</dbReference>
<feature type="repeat" description="ANK" evidence="1">
    <location>
        <begin position="39"/>
        <end position="71"/>
    </location>
</feature>
<feature type="repeat" description="ANK" evidence="1">
    <location>
        <begin position="75"/>
        <end position="104"/>
    </location>
</feature>
<protein>
    <submittedName>
        <fullName evidence="2">Proteasome 26S subunit, non-ATPase 10</fullName>
    </submittedName>
</protein>
<dbReference type="AlphaFoldDB" id="A0A3B3QIJ7"/>
<dbReference type="Gene3D" id="1.25.40.20">
    <property type="entry name" value="Ankyrin repeat-containing domain"/>
    <property type="match status" value="1"/>
</dbReference>
<organism evidence="2 3">
    <name type="scientific">Paramormyrops kingsleyae</name>
    <dbReference type="NCBI Taxonomy" id="1676925"/>
    <lineage>
        <taxon>Eukaryota</taxon>
        <taxon>Metazoa</taxon>
        <taxon>Chordata</taxon>
        <taxon>Craniata</taxon>
        <taxon>Vertebrata</taxon>
        <taxon>Euteleostomi</taxon>
        <taxon>Actinopterygii</taxon>
        <taxon>Neopterygii</taxon>
        <taxon>Teleostei</taxon>
        <taxon>Osteoglossocephala</taxon>
        <taxon>Osteoglossomorpha</taxon>
        <taxon>Osteoglossiformes</taxon>
        <taxon>Mormyridae</taxon>
        <taxon>Paramormyrops</taxon>
    </lineage>
</organism>
<dbReference type="GO" id="GO:0042981">
    <property type="term" value="P:regulation of apoptotic process"/>
    <property type="evidence" value="ECO:0007669"/>
    <property type="project" value="Ensembl"/>
</dbReference>
<dbReference type="GO" id="GO:0055088">
    <property type="term" value="P:lipid homeostasis"/>
    <property type="evidence" value="ECO:0007669"/>
    <property type="project" value="Ensembl"/>
</dbReference>
<reference evidence="2" key="2">
    <citation type="submission" date="2025-09" db="UniProtKB">
        <authorList>
            <consortium name="Ensembl"/>
        </authorList>
    </citation>
    <scope>IDENTIFICATION</scope>
</reference>
<dbReference type="PANTHER" id="PTHR24118:SF99">
    <property type="entry name" value="POTE ANKYRIN DOMAIN FAMILY MEMBER 3C-RELATED"/>
    <property type="match status" value="1"/>
</dbReference>
<dbReference type="Proteomes" id="UP000261540">
    <property type="component" value="Unplaced"/>
</dbReference>
<dbReference type="Pfam" id="PF00023">
    <property type="entry name" value="Ank"/>
    <property type="match status" value="1"/>
</dbReference>
<dbReference type="PROSITE" id="PS50297">
    <property type="entry name" value="ANK_REP_REGION"/>
    <property type="match status" value="4"/>
</dbReference>
<dbReference type="Pfam" id="PF12796">
    <property type="entry name" value="Ank_2"/>
    <property type="match status" value="1"/>
</dbReference>
<dbReference type="STRING" id="1676925.ENSPKIP00000005236"/>
<dbReference type="InterPro" id="IPR002110">
    <property type="entry name" value="Ankyrin_rpt"/>
</dbReference>
<keyword evidence="3" id="KW-1185">Reference proteome</keyword>
<dbReference type="Ensembl" id="ENSPKIT00000029230.1">
    <property type="protein sequence ID" value="ENSPKIP00000005236.1"/>
    <property type="gene ID" value="ENSPKIG00000021992.1"/>
</dbReference>
<name>A0A3B3QIJ7_9TELE</name>
<dbReference type="GO" id="GO:0042127">
    <property type="term" value="P:regulation of cell population proliferation"/>
    <property type="evidence" value="ECO:0007669"/>
    <property type="project" value="Ensembl"/>
</dbReference>
<reference evidence="2" key="1">
    <citation type="submission" date="2025-08" db="UniProtKB">
        <authorList>
            <consortium name="Ensembl"/>
        </authorList>
    </citation>
    <scope>IDENTIFICATION</scope>
</reference>
<dbReference type="InterPro" id="IPR036770">
    <property type="entry name" value="Ankyrin_rpt-contain_sf"/>
</dbReference>
<keyword evidence="1" id="KW-0040">ANK repeat</keyword>
<dbReference type="PROSITE" id="PS50088">
    <property type="entry name" value="ANK_REPEAT"/>
    <property type="match status" value="4"/>
</dbReference>
<evidence type="ECO:0000256" key="1">
    <source>
        <dbReference type="PROSITE-ProRule" id="PRU00023"/>
    </source>
</evidence>
<dbReference type="PRINTS" id="PR01415">
    <property type="entry name" value="ANKYRIN"/>
</dbReference>
<feature type="repeat" description="ANK" evidence="1">
    <location>
        <begin position="105"/>
        <end position="137"/>
    </location>
</feature>
<sequence length="252" mass="27864">MEGSVSNLEVCNFAYAGKFDQLKQSILSDKSLATKTDQDHRTALHWACSAGHTDIVQFLLNFAVDVNLKDDACWTPLHIAASAGREEIVRALISRGADLNPVNQNGCTPLHYAASKDRYEIALILLENGADPNATDKLDSTPLHRASAKGNYRLIQLLLKQSASTNIQDSQGNTALMHEHACFIPLLISKAFVMPSLRSWMIFRNFCGHPIHSRTVQRVFLLAVPKVFIRSINTEYRGTLCSMHLSGSCLKA</sequence>
<feature type="repeat" description="ANK" evidence="1">
    <location>
        <begin position="138"/>
        <end position="170"/>
    </location>
</feature>